<dbReference type="Gene3D" id="3.30.565.10">
    <property type="entry name" value="Histidine kinase-like ATPase, C-terminal domain"/>
    <property type="match status" value="1"/>
</dbReference>
<dbReference type="RefSeq" id="WP_377933314.1">
    <property type="nucleotide sequence ID" value="NZ_JBHUMF010000012.1"/>
</dbReference>
<keyword evidence="9" id="KW-0902">Two-component regulatory system</keyword>
<dbReference type="Proteomes" id="UP001597506">
    <property type="component" value="Unassembled WGS sequence"/>
</dbReference>
<keyword evidence="12" id="KW-1185">Reference proteome</keyword>
<sequence length="303" mass="34874">MMYVTIIISLVTIFLLTRLFALKKEVKKISKQLQTYNHRKTNKKIDMALLDKDIENLGLEINKLIDLYVTENRKRVRFENEQKQAVANMSHDLRTPLTSILGYIQMAESDDVTVDEKKELLAIANKRAKRLETLLKDFFELSIIESTDNPLKSERINIKNVTIDALMNFYDRFNEKNIEPIIQMPENDVFIVSDESAIARVVENLVSNAITHSDGNIIISLEEKDSTARLIIKNDAHSLTKKDVDHIFDRFYMADRSRSGKSTGLGLSIVKSFMEKMNGTITGQLYDGQLSIICEWKTMNNKY</sequence>
<dbReference type="InterPro" id="IPR005467">
    <property type="entry name" value="His_kinase_dom"/>
</dbReference>
<dbReference type="CDD" id="cd00075">
    <property type="entry name" value="HATPase"/>
    <property type="match status" value="1"/>
</dbReference>
<evidence type="ECO:0000256" key="1">
    <source>
        <dbReference type="ARBA" id="ARBA00000085"/>
    </source>
</evidence>
<dbReference type="SUPFAM" id="SSF47384">
    <property type="entry name" value="Homodimeric domain of signal transducing histidine kinase"/>
    <property type="match status" value="1"/>
</dbReference>
<evidence type="ECO:0000256" key="8">
    <source>
        <dbReference type="ARBA" id="ARBA00022840"/>
    </source>
</evidence>
<evidence type="ECO:0000256" key="4">
    <source>
        <dbReference type="ARBA" id="ARBA00022553"/>
    </source>
</evidence>
<dbReference type="InterPro" id="IPR003661">
    <property type="entry name" value="HisK_dim/P_dom"/>
</dbReference>
<gene>
    <name evidence="11" type="ORF">ACFSUL_05130</name>
</gene>
<evidence type="ECO:0000313" key="12">
    <source>
        <dbReference type="Proteomes" id="UP001597506"/>
    </source>
</evidence>
<dbReference type="InterPro" id="IPR036097">
    <property type="entry name" value="HisK_dim/P_sf"/>
</dbReference>
<keyword evidence="4" id="KW-0597">Phosphoprotein</keyword>
<dbReference type="InterPro" id="IPR036890">
    <property type="entry name" value="HATPase_C_sf"/>
</dbReference>
<dbReference type="PRINTS" id="PR01780">
    <property type="entry name" value="LANTIREGPROT"/>
</dbReference>
<dbReference type="CDD" id="cd00082">
    <property type="entry name" value="HisKA"/>
    <property type="match status" value="1"/>
</dbReference>
<dbReference type="EMBL" id="JBHUMF010000012">
    <property type="protein sequence ID" value="MFD2680131.1"/>
    <property type="molecule type" value="Genomic_DNA"/>
</dbReference>
<evidence type="ECO:0000256" key="2">
    <source>
        <dbReference type="ARBA" id="ARBA00004370"/>
    </source>
</evidence>
<keyword evidence="6" id="KW-0547">Nucleotide-binding</keyword>
<keyword evidence="8" id="KW-0067">ATP-binding</keyword>
<dbReference type="Pfam" id="PF02518">
    <property type="entry name" value="HATPase_c"/>
    <property type="match status" value="1"/>
</dbReference>
<dbReference type="SUPFAM" id="SSF55874">
    <property type="entry name" value="ATPase domain of HSP90 chaperone/DNA topoisomerase II/histidine kinase"/>
    <property type="match status" value="1"/>
</dbReference>
<dbReference type="SMART" id="SM00388">
    <property type="entry name" value="HisKA"/>
    <property type="match status" value="1"/>
</dbReference>
<keyword evidence="5" id="KW-0808">Transferase</keyword>
<dbReference type="PROSITE" id="PS50109">
    <property type="entry name" value="HIS_KIN"/>
    <property type="match status" value="1"/>
</dbReference>
<evidence type="ECO:0000256" key="9">
    <source>
        <dbReference type="ARBA" id="ARBA00023012"/>
    </source>
</evidence>
<evidence type="ECO:0000256" key="7">
    <source>
        <dbReference type="ARBA" id="ARBA00022777"/>
    </source>
</evidence>
<dbReference type="Gene3D" id="1.10.287.130">
    <property type="match status" value="1"/>
</dbReference>
<feature type="domain" description="Histidine kinase" evidence="10">
    <location>
        <begin position="88"/>
        <end position="282"/>
    </location>
</feature>
<dbReference type="InterPro" id="IPR003594">
    <property type="entry name" value="HATPase_dom"/>
</dbReference>
<dbReference type="EC" id="2.7.13.3" evidence="3"/>
<name>A0ABW5RPV3_9BACI</name>
<keyword evidence="7 11" id="KW-0418">Kinase</keyword>
<evidence type="ECO:0000256" key="6">
    <source>
        <dbReference type="ARBA" id="ARBA00022741"/>
    </source>
</evidence>
<evidence type="ECO:0000259" key="10">
    <source>
        <dbReference type="PROSITE" id="PS50109"/>
    </source>
</evidence>
<proteinExistence type="predicted"/>
<dbReference type="GO" id="GO:0016301">
    <property type="term" value="F:kinase activity"/>
    <property type="evidence" value="ECO:0007669"/>
    <property type="project" value="UniProtKB-KW"/>
</dbReference>
<dbReference type="InterPro" id="IPR008358">
    <property type="entry name" value="Sig_transdc_His_kin/Pase_MprB"/>
</dbReference>
<evidence type="ECO:0000313" key="11">
    <source>
        <dbReference type="EMBL" id="MFD2680131.1"/>
    </source>
</evidence>
<protein>
    <recommendedName>
        <fullName evidence="3">histidine kinase</fullName>
        <ecNumber evidence="3">2.7.13.3</ecNumber>
    </recommendedName>
</protein>
<comment type="catalytic activity">
    <reaction evidence="1">
        <text>ATP + protein L-histidine = ADP + protein N-phospho-L-histidine.</text>
        <dbReference type="EC" id="2.7.13.3"/>
    </reaction>
</comment>
<dbReference type="Pfam" id="PF00512">
    <property type="entry name" value="HisKA"/>
    <property type="match status" value="1"/>
</dbReference>
<dbReference type="PANTHER" id="PTHR45453:SF1">
    <property type="entry name" value="PHOSPHATE REGULON SENSOR PROTEIN PHOR"/>
    <property type="match status" value="1"/>
</dbReference>
<comment type="subcellular location">
    <subcellularLocation>
        <location evidence="2">Membrane</location>
    </subcellularLocation>
</comment>
<organism evidence="11 12">
    <name type="scientific">Bacillus seohaeanensis</name>
    <dbReference type="NCBI Taxonomy" id="284580"/>
    <lineage>
        <taxon>Bacteria</taxon>
        <taxon>Bacillati</taxon>
        <taxon>Bacillota</taxon>
        <taxon>Bacilli</taxon>
        <taxon>Bacillales</taxon>
        <taxon>Bacillaceae</taxon>
        <taxon>Bacillus</taxon>
    </lineage>
</organism>
<reference evidence="12" key="1">
    <citation type="journal article" date="2019" name="Int. J. Syst. Evol. Microbiol.">
        <title>The Global Catalogue of Microorganisms (GCM) 10K type strain sequencing project: providing services to taxonomists for standard genome sequencing and annotation.</title>
        <authorList>
            <consortium name="The Broad Institute Genomics Platform"/>
            <consortium name="The Broad Institute Genome Sequencing Center for Infectious Disease"/>
            <person name="Wu L."/>
            <person name="Ma J."/>
        </authorList>
    </citation>
    <scope>NUCLEOTIDE SEQUENCE [LARGE SCALE GENOMIC DNA]</scope>
    <source>
        <strain evidence="12">KCTC 3913</strain>
    </source>
</reference>
<accession>A0ABW5RPV3</accession>
<comment type="caution">
    <text evidence="11">The sequence shown here is derived from an EMBL/GenBank/DDBJ whole genome shotgun (WGS) entry which is preliminary data.</text>
</comment>
<evidence type="ECO:0000256" key="3">
    <source>
        <dbReference type="ARBA" id="ARBA00012438"/>
    </source>
</evidence>
<dbReference type="SMART" id="SM00387">
    <property type="entry name" value="HATPase_c"/>
    <property type="match status" value="1"/>
</dbReference>
<dbReference type="InterPro" id="IPR050351">
    <property type="entry name" value="BphY/WalK/GraS-like"/>
</dbReference>
<evidence type="ECO:0000256" key="5">
    <source>
        <dbReference type="ARBA" id="ARBA00022679"/>
    </source>
</evidence>
<dbReference type="PANTHER" id="PTHR45453">
    <property type="entry name" value="PHOSPHATE REGULON SENSOR PROTEIN PHOR"/>
    <property type="match status" value="1"/>
</dbReference>